<evidence type="ECO:0000256" key="2">
    <source>
        <dbReference type="SAM" id="MobiDB-lite"/>
    </source>
</evidence>
<dbReference type="PANTHER" id="PTHR11644:SF2">
    <property type="entry name" value="CYTIDINE DEAMINASE"/>
    <property type="match status" value="1"/>
</dbReference>
<dbReference type="PANTHER" id="PTHR11644">
    <property type="entry name" value="CYTIDINE DEAMINASE"/>
    <property type="match status" value="1"/>
</dbReference>
<dbReference type="SUPFAM" id="SSF53927">
    <property type="entry name" value="Cytidine deaminase-like"/>
    <property type="match status" value="1"/>
</dbReference>
<keyword evidence="5" id="KW-1185">Reference proteome</keyword>
<dbReference type="EC" id="3.5.4.5" evidence="4"/>
<keyword evidence="4" id="KW-0378">Hydrolase</keyword>
<evidence type="ECO:0000313" key="4">
    <source>
        <dbReference type="EMBL" id="MBD3932296.1"/>
    </source>
</evidence>
<comment type="caution">
    <text evidence="4">The sequence shown here is derived from an EMBL/GenBank/DDBJ whole genome shotgun (WGS) entry which is preliminary data.</text>
</comment>
<name>A0A927IDH1_9ACTN</name>
<dbReference type="GO" id="GO:0008270">
    <property type="term" value="F:zinc ion binding"/>
    <property type="evidence" value="ECO:0007669"/>
    <property type="project" value="TreeGrafter"/>
</dbReference>
<dbReference type="GO" id="GO:0072527">
    <property type="term" value="P:pyrimidine-containing compound metabolic process"/>
    <property type="evidence" value="ECO:0007669"/>
    <property type="project" value="UniProtKB-ARBA"/>
</dbReference>
<dbReference type="NCBIfam" id="NF004064">
    <property type="entry name" value="PRK05578.1"/>
    <property type="match status" value="1"/>
</dbReference>
<dbReference type="Gene3D" id="3.40.140.10">
    <property type="entry name" value="Cytidine Deaminase, domain 2"/>
    <property type="match status" value="1"/>
</dbReference>
<protein>
    <submittedName>
        <fullName evidence="4">Cytidine deaminase</fullName>
        <ecNumber evidence="4">3.5.4.5</ecNumber>
    </submittedName>
</protein>
<accession>A0A927IDH1</accession>
<feature type="domain" description="CMP/dCMP-type deaminase" evidence="3">
    <location>
        <begin position="80"/>
        <end position="202"/>
    </location>
</feature>
<dbReference type="CDD" id="cd01283">
    <property type="entry name" value="cytidine_deaminase"/>
    <property type="match status" value="1"/>
</dbReference>
<dbReference type="PROSITE" id="PS51747">
    <property type="entry name" value="CYT_DCMP_DEAMINASES_2"/>
    <property type="match status" value="1"/>
</dbReference>
<dbReference type="Proteomes" id="UP000632289">
    <property type="component" value="Unassembled WGS sequence"/>
</dbReference>
<dbReference type="Pfam" id="PF00383">
    <property type="entry name" value="dCMP_cyt_deam_1"/>
    <property type="match status" value="1"/>
</dbReference>
<feature type="region of interest" description="Disordered" evidence="2">
    <location>
        <begin position="1"/>
        <end position="79"/>
    </location>
</feature>
<evidence type="ECO:0000256" key="1">
    <source>
        <dbReference type="ARBA" id="ARBA00006576"/>
    </source>
</evidence>
<comment type="similarity">
    <text evidence="1">Belongs to the cytidine and deoxycytidylate deaminase family.</text>
</comment>
<reference evidence="4" key="1">
    <citation type="submission" date="2020-09" db="EMBL/GenBank/DDBJ databases">
        <title>Secondary metabolite and genome analysis of marine Streptomyces chumphonensis KK1-2T.</title>
        <authorList>
            <person name="Phongsopitanun W."/>
            <person name="Kanchanasin P."/>
            <person name="Pittayakhajonwut P."/>
            <person name="Suwanborirux K."/>
            <person name="Tanasupawat S."/>
        </authorList>
    </citation>
    <scope>NUCLEOTIDE SEQUENCE</scope>
    <source>
        <strain evidence="4">KK1-2</strain>
    </source>
</reference>
<dbReference type="InterPro" id="IPR050202">
    <property type="entry name" value="Cyt/Deoxycyt_deaminase"/>
</dbReference>
<proteinExistence type="inferred from homology"/>
<organism evidence="4 5">
    <name type="scientific">Streptomyces chumphonensis</name>
    <dbReference type="NCBI Taxonomy" id="1214925"/>
    <lineage>
        <taxon>Bacteria</taxon>
        <taxon>Bacillati</taxon>
        <taxon>Actinomycetota</taxon>
        <taxon>Actinomycetes</taxon>
        <taxon>Kitasatosporales</taxon>
        <taxon>Streptomycetaceae</taxon>
        <taxon>Streptomyces</taxon>
    </lineage>
</organism>
<dbReference type="GO" id="GO:0055086">
    <property type="term" value="P:nucleobase-containing small molecule metabolic process"/>
    <property type="evidence" value="ECO:0007669"/>
    <property type="project" value="UniProtKB-ARBA"/>
</dbReference>
<dbReference type="InterPro" id="IPR002125">
    <property type="entry name" value="CMP_dCMP_dom"/>
</dbReference>
<dbReference type="GO" id="GO:0005829">
    <property type="term" value="C:cytosol"/>
    <property type="evidence" value="ECO:0007669"/>
    <property type="project" value="TreeGrafter"/>
</dbReference>
<sequence length="206" mass="21809">MGAVPQEVRHGARRRCDRPRPVRLLPGRGRGAEPVRLRRPLRGDAPGAVPVRATPADAEGQRAALPQGRGQVTHAEPPAPGWEALRKLARDAMSRAYAPYSGFPVGAAALVDDGRTVSGCNVENAAYGVALCAECGLVSELIATGGGRLTHFTCCDRHGDLLMPCGRCRQLLWEHGGPELALDTASGVRPLSELLPDAFGPSDLDR</sequence>
<dbReference type="GO" id="GO:0004126">
    <property type="term" value="F:cytidine deaminase activity"/>
    <property type="evidence" value="ECO:0007669"/>
    <property type="project" value="UniProtKB-EC"/>
</dbReference>
<evidence type="ECO:0000313" key="5">
    <source>
        <dbReference type="Proteomes" id="UP000632289"/>
    </source>
</evidence>
<dbReference type="EMBL" id="JACXYU010000005">
    <property type="protein sequence ID" value="MBD3932296.1"/>
    <property type="molecule type" value="Genomic_DNA"/>
</dbReference>
<gene>
    <name evidence="4" type="ORF">IF129_12120</name>
</gene>
<evidence type="ECO:0000259" key="3">
    <source>
        <dbReference type="PROSITE" id="PS51747"/>
    </source>
</evidence>
<dbReference type="AlphaFoldDB" id="A0A927IDH1"/>
<dbReference type="InterPro" id="IPR016193">
    <property type="entry name" value="Cytidine_deaminase-like"/>
</dbReference>